<dbReference type="SUPFAM" id="SSF49879">
    <property type="entry name" value="SMAD/FHA domain"/>
    <property type="match status" value="1"/>
</dbReference>
<dbReference type="SUPFAM" id="SSF52113">
    <property type="entry name" value="BRCT domain"/>
    <property type="match status" value="1"/>
</dbReference>
<dbReference type="CDD" id="cd18432">
    <property type="entry name" value="BRCT_PAXIP1_rpt6_like"/>
    <property type="match status" value="1"/>
</dbReference>
<dbReference type="Pfam" id="PF00498">
    <property type="entry name" value="FHA"/>
    <property type="match status" value="1"/>
</dbReference>
<keyword evidence="7" id="KW-0227">DNA damage</keyword>
<dbReference type="EMBL" id="CAVLEF010000004">
    <property type="protein sequence ID" value="CAK1542956.1"/>
    <property type="molecule type" value="Genomic_DNA"/>
</dbReference>
<dbReference type="AlphaFoldDB" id="A0AAV1J341"/>
<evidence type="ECO:0000256" key="12">
    <source>
        <dbReference type="ARBA" id="ARBA00023858"/>
    </source>
</evidence>
<evidence type="ECO:0000256" key="3">
    <source>
        <dbReference type="ARBA" id="ARBA00015014"/>
    </source>
</evidence>
<keyword evidence="9" id="KW-0007">Acetylation</keyword>
<dbReference type="CDD" id="cd00060">
    <property type="entry name" value="FHA"/>
    <property type="match status" value="1"/>
</dbReference>
<gene>
    <name evidence="17" type="ORF">LNINA_LOCUS2802</name>
</gene>
<dbReference type="InterPro" id="IPR036420">
    <property type="entry name" value="BRCT_dom_sf"/>
</dbReference>
<dbReference type="PROSITE" id="PS50172">
    <property type="entry name" value="BRCT"/>
    <property type="match status" value="1"/>
</dbReference>
<comment type="subcellular location">
    <subcellularLocation>
        <location evidence="2">Chromosome</location>
    </subcellularLocation>
    <subcellularLocation>
        <location evidence="1">Nucleus</location>
    </subcellularLocation>
</comment>
<feature type="region of interest" description="Disordered" evidence="14">
    <location>
        <begin position="672"/>
        <end position="712"/>
    </location>
</feature>
<feature type="compositionally biased region" description="Basic and acidic residues" evidence="14">
    <location>
        <begin position="798"/>
        <end position="895"/>
    </location>
</feature>
<evidence type="ECO:0000256" key="1">
    <source>
        <dbReference type="ARBA" id="ARBA00004123"/>
    </source>
</evidence>
<name>A0AAV1J341_9NEOP</name>
<evidence type="ECO:0000256" key="6">
    <source>
        <dbReference type="ARBA" id="ARBA00022737"/>
    </source>
</evidence>
<dbReference type="InterPro" id="IPR051579">
    <property type="entry name" value="DDR_Transcriptional_Reg"/>
</dbReference>
<feature type="compositionally biased region" description="Polar residues" evidence="14">
    <location>
        <begin position="935"/>
        <end position="945"/>
    </location>
</feature>
<evidence type="ECO:0000256" key="11">
    <source>
        <dbReference type="ARBA" id="ARBA00023306"/>
    </source>
</evidence>
<proteinExistence type="predicted"/>
<keyword evidence="4" id="KW-0158">Chromosome</keyword>
<keyword evidence="11" id="KW-0131">Cell cycle</keyword>
<dbReference type="GO" id="GO:0005694">
    <property type="term" value="C:chromosome"/>
    <property type="evidence" value="ECO:0007669"/>
    <property type="project" value="UniProtKB-SubCell"/>
</dbReference>
<keyword evidence="8" id="KW-0832">Ubl conjugation</keyword>
<accession>A0AAV1J341</accession>
<evidence type="ECO:0000256" key="7">
    <source>
        <dbReference type="ARBA" id="ARBA00022763"/>
    </source>
</evidence>
<evidence type="ECO:0000256" key="5">
    <source>
        <dbReference type="ARBA" id="ARBA00022499"/>
    </source>
</evidence>
<evidence type="ECO:0000256" key="2">
    <source>
        <dbReference type="ARBA" id="ARBA00004286"/>
    </source>
</evidence>
<keyword evidence="6" id="KW-0677">Repeat</keyword>
<dbReference type="PROSITE" id="PS50006">
    <property type="entry name" value="FHA_DOMAIN"/>
    <property type="match status" value="1"/>
</dbReference>
<dbReference type="InterPro" id="IPR000253">
    <property type="entry name" value="FHA_dom"/>
</dbReference>
<dbReference type="CDD" id="cd17744">
    <property type="entry name" value="BRCT_MDC1_rpt1"/>
    <property type="match status" value="1"/>
</dbReference>
<dbReference type="InterPro" id="IPR001357">
    <property type="entry name" value="BRCT_dom"/>
</dbReference>
<dbReference type="Proteomes" id="UP001497472">
    <property type="component" value="Unassembled WGS sequence"/>
</dbReference>
<evidence type="ECO:0000256" key="13">
    <source>
        <dbReference type="ARBA" id="ARBA00030146"/>
    </source>
</evidence>
<evidence type="ECO:0000259" key="16">
    <source>
        <dbReference type="PROSITE" id="PS50172"/>
    </source>
</evidence>
<dbReference type="Pfam" id="PF16770">
    <property type="entry name" value="RTT107_BRCT_5"/>
    <property type="match status" value="1"/>
</dbReference>
<keyword evidence="18" id="KW-1185">Reference proteome</keyword>
<dbReference type="SMART" id="SM00240">
    <property type="entry name" value="FHA"/>
    <property type="match status" value="1"/>
</dbReference>
<keyword evidence="5" id="KW-1017">Isopeptide bond</keyword>
<evidence type="ECO:0000259" key="15">
    <source>
        <dbReference type="PROSITE" id="PS50006"/>
    </source>
</evidence>
<feature type="compositionally biased region" description="Polar residues" evidence="14">
    <location>
        <begin position="578"/>
        <end position="587"/>
    </location>
</feature>
<evidence type="ECO:0000256" key="9">
    <source>
        <dbReference type="ARBA" id="ARBA00022990"/>
    </source>
</evidence>
<organism evidence="17 18">
    <name type="scientific">Leptosia nina</name>
    <dbReference type="NCBI Taxonomy" id="320188"/>
    <lineage>
        <taxon>Eukaryota</taxon>
        <taxon>Metazoa</taxon>
        <taxon>Ecdysozoa</taxon>
        <taxon>Arthropoda</taxon>
        <taxon>Hexapoda</taxon>
        <taxon>Insecta</taxon>
        <taxon>Pterygota</taxon>
        <taxon>Neoptera</taxon>
        <taxon>Endopterygota</taxon>
        <taxon>Lepidoptera</taxon>
        <taxon>Glossata</taxon>
        <taxon>Ditrysia</taxon>
        <taxon>Papilionoidea</taxon>
        <taxon>Pieridae</taxon>
        <taxon>Pierinae</taxon>
        <taxon>Leptosia</taxon>
    </lineage>
</organism>
<comment type="caution">
    <text evidence="17">The sequence shown here is derived from an EMBL/GenBank/DDBJ whole genome shotgun (WGS) entry which is preliminary data.</text>
</comment>
<keyword evidence="10" id="KW-0539">Nucleus</keyword>
<evidence type="ECO:0000256" key="8">
    <source>
        <dbReference type="ARBA" id="ARBA00022843"/>
    </source>
</evidence>
<evidence type="ECO:0000256" key="14">
    <source>
        <dbReference type="SAM" id="MobiDB-lite"/>
    </source>
</evidence>
<feature type="region of interest" description="Disordered" evidence="14">
    <location>
        <begin position="789"/>
        <end position="979"/>
    </location>
</feature>
<dbReference type="Gene3D" id="2.60.200.20">
    <property type="match status" value="1"/>
</dbReference>
<dbReference type="GO" id="GO:0005634">
    <property type="term" value="C:nucleus"/>
    <property type="evidence" value="ECO:0007669"/>
    <property type="project" value="UniProtKB-SubCell"/>
</dbReference>
<evidence type="ECO:0000313" key="17">
    <source>
        <dbReference type="EMBL" id="CAK1542956.1"/>
    </source>
</evidence>
<evidence type="ECO:0000256" key="10">
    <source>
        <dbReference type="ARBA" id="ARBA00023242"/>
    </source>
</evidence>
<feature type="domain" description="FHA" evidence="15">
    <location>
        <begin position="42"/>
        <end position="93"/>
    </location>
</feature>
<evidence type="ECO:0000313" key="18">
    <source>
        <dbReference type="Proteomes" id="UP001497472"/>
    </source>
</evidence>
<dbReference type="PANTHER" id="PTHR23196">
    <property type="entry name" value="PAX TRANSCRIPTION ACTIVATION DOMAIN INTERACTING PROTEIN"/>
    <property type="match status" value="1"/>
</dbReference>
<feature type="region of interest" description="Disordered" evidence="14">
    <location>
        <begin position="568"/>
        <end position="587"/>
    </location>
</feature>
<dbReference type="Pfam" id="PF16589">
    <property type="entry name" value="BRCT_2"/>
    <property type="match status" value="1"/>
</dbReference>
<dbReference type="Gene3D" id="3.40.50.10190">
    <property type="entry name" value="BRCT domain"/>
    <property type="match status" value="2"/>
</dbReference>
<feature type="domain" description="BRCT" evidence="16">
    <location>
        <begin position="1049"/>
        <end position="1112"/>
    </location>
</feature>
<reference evidence="17 18" key="1">
    <citation type="submission" date="2023-11" db="EMBL/GenBank/DDBJ databases">
        <authorList>
            <person name="Okamura Y."/>
        </authorList>
    </citation>
    <scope>NUCLEOTIDE SEQUENCE [LARGE SCALE GENOMIC DNA]</scope>
</reference>
<dbReference type="PANTHER" id="PTHR23196:SF1">
    <property type="entry name" value="PAX-INTERACTING PROTEIN 1"/>
    <property type="match status" value="1"/>
</dbReference>
<dbReference type="GO" id="GO:0006974">
    <property type="term" value="P:DNA damage response"/>
    <property type="evidence" value="ECO:0007669"/>
    <property type="project" value="UniProtKB-KW"/>
</dbReference>
<dbReference type="InterPro" id="IPR008984">
    <property type="entry name" value="SMAD_FHA_dom_sf"/>
</dbReference>
<protein>
    <recommendedName>
        <fullName evidence="3">Mediator of DNA damage checkpoint protein 1</fullName>
    </recommendedName>
    <alternativeName>
        <fullName evidence="13">PAX transactivation activation domain-interacting protein</fullName>
    </alternativeName>
    <alternativeName>
        <fullName evidence="12">PAX-interacting protein 1</fullName>
    </alternativeName>
</protein>
<feature type="compositionally biased region" description="Basic and acidic residues" evidence="14">
    <location>
        <begin position="910"/>
        <end position="926"/>
    </location>
</feature>
<evidence type="ECO:0000256" key="4">
    <source>
        <dbReference type="ARBA" id="ARBA00022454"/>
    </source>
</evidence>
<sequence>MELTQRLECSQVLFNNPERLCPEQIGFLGICGTKYPVKRGPNKIGRDPQTCNIVLNLNSISRQHAVINVLNKNNFMLMDLDSANKTKLQNKSLDPYIPQPLRNGDTVQFGEVFGIFRLLEEETDLPMTQALDIPETPIVKKHISKINRTAMIPESPEVSDRVRCNDDSFIAPSQPKEAFKSPNNNYVKASGKSISIQPIGQTKIDNVYWNSSKKSDSFILNNSVISVKSSDVSGCNNVHDLETQIPNLNDNTSIYEAKTQLPQEERTNSPDFYNMETQVPVLNTTLSNKKDVIKEIHADEDKENNISIFEAETQEYLHDIKEPTNKFDGSESDITSHKSNDIILFNDIDSQPLDNDLESQVILPSSPCGLLHQVNITNTIKVNSNDCHDFDILPTQVIPSLDLITEDSNDIDMIPSQTISKMDIDNETDSEDCNPNQKAVDEDVTDCEEDLDFDKNNVELKASIPTCKSNPNFEEVETQIIPEVNQNNKVKTQVISENETNNIPEGCDFEDMLTQVIPTVEDSEKPLNITKKTPPQLKNRKPEEDVKKKVLNKISTLNNVFKVPTISPSKVKQKESPKSQIKKTPTVTDDNDSNYYCFTQDIINDLCSQKTAIANDDSLETEIKINESVAMYSSQKIRDIVGAQSTPNQKQFPSDSPDCESASENLKPFILDLPDSQEISSSRQKITPKRDQLSTENSSESETEADSTPGTPILFKKKLRKSNNIREDLLKKFESQGVPTRISTRVKKPTEKGNNMSILKSSLINSEEDSIDPDIIAENIMRLKEAISRKSTKRATAKKVDDKHDVKVEKEHTADIIKEERGSVKSKKKDDKSETSIVSEEKPSTLKETSKTKTGRKAKESKRQDKIKTEQITKSTKESKKPKIKIRISDPRPDNILKNGTVRQTRCRRKKDDSLQENDSKEENKRKANSRTLKRSLSNTDLSNISEKRKRTKRTETRQSSSDNEEQPEPRRSRRQRTKKELIEKLKEESTVFESPQCGIKKPVANKQLAYEDRPATALGLLTKPRAMPSRRQKPHRVLFTAYPYEDDKVLEALGAVVTSDVKECTVVLTMQIKRTFKLLCAVGLGKPIVGRQWVQACVDNNVIVDPWLYLIHDEATEKRFNFKLQQSLTGKKKFLKGINVSSTLNVMPHPKEMKMIVECSGATWKEPTLEPPKSNWVVVSSVTDEVVWPALKNKGAIIVSPEFVLAGVLRQTLEIEKHRIA</sequence>